<dbReference type="AlphaFoldDB" id="A0A9N9LS02"/>
<evidence type="ECO:0000256" key="4">
    <source>
        <dbReference type="SAM" id="Phobius"/>
    </source>
</evidence>
<evidence type="ECO:0000256" key="2">
    <source>
        <dbReference type="ARBA" id="ARBA00022801"/>
    </source>
</evidence>
<dbReference type="InterPro" id="IPR029058">
    <property type="entry name" value="AB_hydrolase_fold"/>
</dbReference>
<dbReference type="Proteomes" id="UP000701801">
    <property type="component" value="Unassembled WGS sequence"/>
</dbReference>
<proteinExistence type="inferred from homology"/>
<keyword evidence="7" id="KW-1185">Reference proteome</keyword>
<evidence type="ECO:0000256" key="3">
    <source>
        <dbReference type="RuleBase" id="RU361235"/>
    </source>
</evidence>
<gene>
    <name evidence="6" type="ORF">HYALB_00012762</name>
</gene>
<keyword evidence="4" id="KW-0472">Membrane</keyword>
<dbReference type="FunFam" id="3.40.50.1820:FF:000263">
    <property type="entry name" value="Carboxylic ester hydrolase"/>
    <property type="match status" value="1"/>
</dbReference>
<comment type="similarity">
    <text evidence="1 3">Belongs to the type-B carboxylesterase/lipase family.</text>
</comment>
<dbReference type="GO" id="GO:0016787">
    <property type="term" value="F:hydrolase activity"/>
    <property type="evidence" value="ECO:0007669"/>
    <property type="project" value="UniProtKB-KW"/>
</dbReference>
<accession>A0A9N9LS02</accession>
<dbReference type="OrthoDB" id="408631at2759"/>
<dbReference type="SUPFAM" id="SSF53474">
    <property type="entry name" value="alpha/beta-Hydrolases"/>
    <property type="match status" value="1"/>
</dbReference>
<dbReference type="Pfam" id="PF00135">
    <property type="entry name" value="COesterase"/>
    <property type="match status" value="1"/>
</dbReference>
<reference evidence="6" key="1">
    <citation type="submission" date="2021-07" db="EMBL/GenBank/DDBJ databases">
        <authorList>
            <person name="Durling M."/>
        </authorList>
    </citation>
    <scope>NUCLEOTIDE SEQUENCE</scope>
</reference>
<dbReference type="PANTHER" id="PTHR11559">
    <property type="entry name" value="CARBOXYLESTERASE"/>
    <property type="match status" value="1"/>
</dbReference>
<feature type="domain" description="Carboxylesterase type B" evidence="5">
    <location>
        <begin position="64"/>
        <end position="592"/>
    </location>
</feature>
<keyword evidence="4" id="KW-1133">Transmembrane helix</keyword>
<sequence>MEYRREKFSQDNPRDNISRRAKLNFSKLQWALLGPIAFILLAASYFLSYPITIGSTIAELLDSSPVVILPQGKIHGTILNVDYPNPIEGFLGVPYALPPTGDRRFRHLTALPDSSETISAREYGNICPGKAFRYVGTPPPMSEDCLTANIYRPQGVKKGAKLPVALHLHGGAFNRGHGYMQDTGSMLAWSEKPFIGVNFNCRIGALGFLPSNVTASEGLLNLALHDNDFFFQWVKNNIASFGGDPDNITIFGLSAGAHAIGHHLMDMDRKPIFKAAILESGASSARAVHHYSYDLHEKQFREYVDECGCSAVKDSKIFTCLRRQPSDRVIAASFKVFDKYNPTVRWAFQPVIDGDFIRRSPTESWKMGKWHKMPIITGFTTNEATSYVPSTVDTPKEFEDFWRTLVPALSEEEYKKINCLYPDPSTNAKSPYIETRNIDVGSQYKRLEAAYANYAYICPVRATAHHASLGQEEPIYVYHWALNKTIQGGANHGDNQLYEAYAKGAREFSSTQEKMSGTLHAYWTSFITKGGDPNKLQGRFQDRAKWTPFEVGKPKIIMALGEDNDERAGGSGLGVIAQMKDDSWRAKECDFWWSKAEKLHQ</sequence>
<dbReference type="PROSITE" id="PS00122">
    <property type="entry name" value="CARBOXYLESTERASE_B_1"/>
    <property type="match status" value="1"/>
</dbReference>
<dbReference type="Gene3D" id="3.40.50.1820">
    <property type="entry name" value="alpha/beta hydrolase"/>
    <property type="match status" value="1"/>
</dbReference>
<evidence type="ECO:0000313" key="6">
    <source>
        <dbReference type="EMBL" id="CAG8979553.1"/>
    </source>
</evidence>
<organism evidence="6 7">
    <name type="scientific">Hymenoscyphus albidus</name>
    <dbReference type="NCBI Taxonomy" id="595503"/>
    <lineage>
        <taxon>Eukaryota</taxon>
        <taxon>Fungi</taxon>
        <taxon>Dikarya</taxon>
        <taxon>Ascomycota</taxon>
        <taxon>Pezizomycotina</taxon>
        <taxon>Leotiomycetes</taxon>
        <taxon>Helotiales</taxon>
        <taxon>Helotiaceae</taxon>
        <taxon>Hymenoscyphus</taxon>
    </lineage>
</organism>
<name>A0A9N9LS02_9HELO</name>
<keyword evidence="4" id="KW-0812">Transmembrane</keyword>
<comment type="caution">
    <text evidence="6">The sequence shown here is derived from an EMBL/GenBank/DDBJ whole genome shotgun (WGS) entry which is preliminary data.</text>
</comment>
<feature type="transmembrane region" description="Helical" evidence="4">
    <location>
        <begin position="28"/>
        <end position="47"/>
    </location>
</feature>
<dbReference type="InterPro" id="IPR019826">
    <property type="entry name" value="Carboxylesterase_B_AS"/>
</dbReference>
<dbReference type="InterPro" id="IPR002018">
    <property type="entry name" value="CarbesteraseB"/>
</dbReference>
<keyword evidence="2 3" id="KW-0378">Hydrolase</keyword>
<protein>
    <recommendedName>
        <fullName evidence="3">Carboxylic ester hydrolase</fullName>
        <ecNumber evidence="3">3.1.1.-</ecNumber>
    </recommendedName>
</protein>
<evidence type="ECO:0000259" key="5">
    <source>
        <dbReference type="Pfam" id="PF00135"/>
    </source>
</evidence>
<dbReference type="EMBL" id="CAJVRM010000319">
    <property type="protein sequence ID" value="CAG8979553.1"/>
    <property type="molecule type" value="Genomic_DNA"/>
</dbReference>
<evidence type="ECO:0000313" key="7">
    <source>
        <dbReference type="Proteomes" id="UP000701801"/>
    </source>
</evidence>
<evidence type="ECO:0000256" key="1">
    <source>
        <dbReference type="ARBA" id="ARBA00005964"/>
    </source>
</evidence>
<dbReference type="EC" id="3.1.1.-" evidence="3"/>
<dbReference type="InterPro" id="IPR050309">
    <property type="entry name" value="Type-B_Carboxylest/Lipase"/>
</dbReference>